<evidence type="ECO:0000313" key="2">
    <source>
        <dbReference type="EMBL" id="RKQ72082.1"/>
    </source>
</evidence>
<dbReference type="SUPFAM" id="SSF48317">
    <property type="entry name" value="Acid phosphatase/Vanadium-dependent haloperoxidase"/>
    <property type="match status" value="1"/>
</dbReference>
<sequence length="461" mass="51031">MGISRREWMKGSAGIAAAAMLPLAGCVAPMGSKSSYLTQVLAPQNNNTVFHWLDVIMQQTRDQRVAPPRAAYNFAMPLVAGFLAVNGLTRVYQEPYGIGYGPLGANADVAFAAAFTTAASEVFQTPFLFERKAFFDRFPGGEAKQRGIEWGRKVGLQVVKMRTNDGSEASEVDYYLGRYHQRKDSLAWKPTGPFYSAKPGPAFDTFDRALYPGQGQIKPWTMMTNSQFRASDFYHPSSPEFAQEYDLLRRIGAGKSRERTRDESEIAMFWEDGPWGLTPPGHFLYIAVQVLQHIPMNLTDLSRAFALLGMTQCDASISAWDSKYAHDIIRPESAIRVRAPQFNNPDPRVSADPSWTSYIPTPNFPSYTSGHSTFGAAGATMTALIAGTDNIPLSGISPDEVLWPQLRGVTRHWRTLTQIAEENGMSRIYGGVHWMADHVQAMKAGNAIAQQAFATQFPRCC</sequence>
<dbReference type="Gene3D" id="1.10.606.20">
    <property type="match status" value="1"/>
</dbReference>
<protein>
    <submittedName>
        <fullName evidence="2">PAP2 superfamily protein</fullName>
    </submittedName>
</protein>
<evidence type="ECO:0000259" key="1">
    <source>
        <dbReference type="Pfam" id="PF01569"/>
    </source>
</evidence>
<accession>A0A420WME7</accession>
<feature type="domain" description="Phosphatidic acid phosphatase type 2/haloperoxidase" evidence="1">
    <location>
        <begin position="323"/>
        <end position="450"/>
    </location>
</feature>
<dbReference type="EMBL" id="RBII01000001">
    <property type="protein sequence ID" value="RKQ72082.1"/>
    <property type="molecule type" value="Genomic_DNA"/>
</dbReference>
<dbReference type="Proteomes" id="UP000282211">
    <property type="component" value="Unassembled WGS sequence"/>
</dbReference>
<gene>
    <name evidence="2" type="ORF">DES40_1419</name>
</gene>
<proteinExistence type="predicted"/>
<dbReference type="PANTHER" id="PTHR34599">
    <property type="entry name" value="PEROXIDASE-RELATED"/>
    <property type="match status" value="1"/>
</dbReference>
<evidence type="ECO:0000313" key="3">
    <source>
        <dbReference type="Proteomes" id="UP000282211"/>
    </source>
</evidence>
<reference evidence="2 3" key="1">
    <citation type="submission" date="2018-10" db="EMBL/GenBank/DDBJ databases">
        <title>Genomic Encyclopedia of Type Strains, Phase IV (KMG-IV): sequencing the most valuable type-strain genomes for metagenomic binning, comparative biology and taxonomic classification.</title>
        <authorList>
            <person name="Goeker M."/>
        </authorList>
    </citation>
    <scope>NUCLEOTIDE SEQUENCE [LARGE SCALE GENOMIC DNA]</scope>
    <source>
        <strain evidence="2 3">DSM 22008</strain>
    </source>
</reference>
<dbReference type="PROSITE" id="PS51318">
    <property type="entry name" value="TAT"/>
    <property type="match status" value="1"/>
</dbReference>
<dbReference type="InterPro" id="IPR006311">
    <property type="entry name" value="TAT_signal"/>
</dbReference>
<comment type="caution">
    <text evidence="2">The sequence shown here is derived from an EMBL/GenBank/DDBJ whole genome shotgun (WGS) entry which is preliminary data.</text>
</comment>
<dbReference type="InterPro" id="IPR036938">
    <property type="entry name" value="PAP2/HPO_sf"/>
</dbReference>
<dbReference type="AlphaFoldDB" id="A0A420WME7"/>
<keyword evidence="3" id="KW-1185">Reference proteome</keyword>
<name>A0A420WME7_9PROT</name>
<dbReference type="RefSeq" id="WP_121099979.1">
    <property type="nucleotide sequence ID" value="NZ_RBII01000001.1"/>
</dbReference>
<dbReference type="Pfam" id="PF01569">
    <property type="entry name" value="PAP2"/>
    <property type="match status" value="1"/>
</dbReference>
<organism evidence="2 3">
    <name type="scientific">Litorimonas taeanensis</name>
    <dbReference type="NCBI Taxonomy" id="568099"/>
    <lineage>
        <taxon>Bacteria</taxon>
        <taxon>Pseudomonadati</taxon>
        <taxon>Pseudomonadota</taxon>
        <taxon>Alphaproteobacteria</taxon>
        <taxon>Maricaulales</taxon>
        <taxon>Robiginitomaculaceae</taxon>
    </lineage>
</organism>
<dbReference type="InterPro" id="IPR052559">
    <property type="entry name" value="V-haloperoxidase"/>
</dbReference>
<dbReference type="OrthoDB" id="7624131at2"/>
<dbReference type="InParanoid" id="A0A420WME7"/>
<dbReference type="CDD" id="cd03398">
    <property type="entry name" value="PAP2_haloperoxidase"/>
    <property type="match status" value="1"/>
</dbReference>
<dbReference type="InterPro" id="IPR000326">
    <property type="entry name" value="PAP2/HPO"/>
</dbReference>
<dbReference type="PANTHER" id="PTHR34599:SF1">
    <property type="entry name" value="PHOSPHATIDIC ACID PHOSPHATASE TYPE 2_HALOPEROXIDASE DOMAIN-CONTAINING PROTEIN"/>
    <property type="match status" value="1"/>
</dbReference>